<gene>
    <name evidence="13" type="primary">thrB</name>
    <name evidence="16" type="ORF">QQ91_015170</name>
</gene>
<evidence type="ECO:0000256" key="10">
    <source>
        <dbReference type="ARBA" id="ARBA00022840"/>
    </source>
</evidence>
<evidence type="ECO:0000256" key="13">
    <source>
        <dbReference type="HAMAP-Rule" id="MF_00384"/>
    </source>
</evidence>
<dbReference type="SUPFAM" id="SSF55060">
    <property type="entry name" value="GHMP Kinase, C-terminal domain"/>
    <property type="match status" value="1"/>
</dbReference>
<dbReference type="InterPro" id="IPR036554">
    <property type="entry name" value="GHMP_kinase_C_sf"/>
</dbReference>
<reference evidence="16" key="2">
    <citation type="journal article" date="2015" name="Genome Announc.">
        <title>Draft Genome Sequence of Filamentous Marine Cyanobacterium Lyngbya confervoides Strain BDU141951.</title>
        <authorList>
            <person name="Chandrababunaidu M.M."/>
            <person name="Sen D."/>
            <person name="Tripathy S."/>
        </authorList>
    </citation>
    <scope>NUCLEOTIDE SEQUENCE</scope>
    <source>
        <strain evidence="16">BDU141951</strain>
    </source>
</reference>
<comment type="subcellular location">
    <subcellularLocation>
        <location evidence="13">Cytoplasm</location>
    </subcellularLocation>
</comment>
<dbReference type="GO" id="GO:0005524">
    <property type="term" value="F:ATP binding"/>
    <property type="evidence" value="ECO:0007669"/>
    <property type="project" value="UniProtKB-UniRule"/>
</dbReference>
<feature type="binding site" evidence="13">
    <location>
        <begin position="91"/>
        <end position="101"/>
    </location>
    <ligand>
        <name>ATP</name>
        <dbReference type="ChEBI" id="CHEBI:30616"/>
    </ligand>
</feature>
<keyword evidence="13" id="KW-0963">Cytoplasm</keyword>
<keyword evidence="5 13" id="KW-0028">Amino-acid biosynthesis</keyword>
<comment type="similarity">
    <text evidence="2 13">Belongs to the GHMP kinase family. Homoserine kinase subfamily.</text>
</comment>
<dbReference type="SUPFAM" id="SSF54211">
    <property type="entry name" value="Ribosomal protein S5 domain 2-like"/>
    <property type="match status" value="1"/>
</dbReference>
<dbReference type="GO" id="GO:0009088">
    <property type="term" value="P:threonine biosynthetic process"/>
    <property type="evidence" value="ECO:0007669"/>
    <property type="project" value="UniProtKB-UniRule"/>
</dbReference>
<keyword evidence="10 13" id="KW-0067">ATP-binding</keyword>
<evidence type="ECO:0000256" key="12">
    <source>
        <dbReference type="ARBA" id="ARBA00049954"/>
    </source>
</evidence>
<evidence type="ECO:0000259" key="14">
    <source>
        <dbReference type="Pfam" id="PF00288"/>
    </source>
</evidence>
<feature type="domain" description="GHMP kinase C-terminal" evidence="15">
    <location>
        <begin position="206"/>
        <end position="282"/>
    </location>
</feature>
<dbReference type="InterPro" id="IPR006204">
    <property type="entry name" value="GHMP_kinase_N_dom"/>
</dbReference>
<proteinExistence type="inferred from homology"/>
<keyword evidence="7 13" id="KW-0791">Threonine biosynthesis</keyword>
<evidence type="ECO:0000256" key="11">
    <source>
        <dbReference type="ARBA" id="ARBA00049375"/>
    </source>
</evidence>
<dbReference type="EC" id="2.7.1.39" evidence="3 13"/>
<dbReference type="PROSITE" id="PS00627">
    <property type="entry name" value="GHMP_KINASES_ATP"/>
    <property type="match status" value="1"/>
</dbReference>
<dbReference type="InterPro" id="IPR014721">
    <property type="entry name" value="Ribsml_uS5_D2-typ_fold_subgr"/>
</dbReference>
<evidence type="ECO:0000256" key="7">
    <source>
        <dbReference type="ARBA" id="ARBA00022697"/>
    </source>
</evidence>
<accession>A0A0C1VCI8</accession>
<dbReference type="InterPro" id="IPR000870">
    <property type="entry name" value="Homoserine_kinase"/>
</dbReference>
<dbReference type="HAMAP" id="MF_00384">
    <property type="entry name" value="Homoser_kinase"/>
    <property type="match status" value="1"/>
</dbReference>
<comment type="function">
    <text evidence="12 13">Catalyzes the ATP-dependent phosphorylation of L-homoserine to L-homoserine phosphate.</text>
</comment>
<reference evidence="16" key="1">
    <citation type="submission" date="2014-11" db="EMBL/GenBank/DDBJ databases">
        <authorList>
            <person name="Malar M.C."/>
            <person name="Sen D."/>
            <person name="Tripathy S."/>
        </authorList>
    </citation>
    <scope>NUCLEOTIDE SEQUENCE</scope>
    <source>
        <strain evidence="16">BDU141951</strain>
    </source>
</reference>
<protein>
    <recommendedName>
        <fullName evidence="4 13">Homoserine kinase</fullName>
        <shortName evidence="13">HK</shortName>
        <shortName evidence="13">HSK</shortName>
        <ecNumber evidence="3 13">2.7.1.39</ecNumber>
    </recommendedName>
</protein>
<dbReference type="AlphaFoldDB" id="A0A0C1VCI8"/>
<organism evidence="16">
    <name type="scientific">Lyngbya confervoides BDU141951</name>
    <dbReference type="NCBI Taxonomy" id="1574623"/>
    <lineage>
        <taxon>Bacteria</taxon>
        <taxon>Bacillati</taxon>
        <taxon>Cyanobacteriota</taxon>
        <taxon>Cyanophyceae</taxon>
        <taxon>Oscillatoriophycideae</taxon>
        <taxon>Oscillatoriales</taxon>
        <taxon>Microcoleaceae</taxon>
        <taxon>Lyngbya</taxon>
    </lineage>
</organism>
<evidence type="ECO:0000256" key="6">
    <source>
        <dbReference type="ARBA" id="ARBA00022679"/>
    </source>
</evidence>
<dbReference type="PANTHER" id="PTHR20861:SF1">
    <property type="entry name" value="HOMOSERINE KINASE"/>
    <property type="match status" value="1"/>
</dbReference>
<evidence type="ECO:0000313" key="16">
    <source>
        <dbReference type="EMBL" id="NEV68454.1"/>
    </source>
</evidence>
<evidence type="ECO:0000256" key="8">
    <source>
        <dbReference type="ARBA" id="ARBA00022741"/>
    </source>
</evidence>
<dbReference type="InterPro" id="IPR020568">
    <property type="entry name" value="Ribosomal_Su5_D2-typ_SF"/>
</dbReference>
<dbReference type="InterPro" id="IPR013750">
    <property type="entry name" value="GHMP_kinase_C_dom"/>
</dbReference>
<keyword evidence="8 13" id="KW-0547">Nucleotide-binding</keyword>
<dbReference type="GO" id="GO:0004413">
    <property type="term" value="F:homoserine kinase activity"/>
    <property type="evidence" value="ECO:0007669"/>
    <property type="project" value="UniProtKB-UniRule"/>
</dbReference>
<dbReference type="Gene3D" id="3.30.70.890">
    <property type="entry name" value="GHMP kinase, C-terminal domain"/>
    <property type="match status" value="1"/>
</dbReference>
<evidence type="ECO:0000256" key="5">
    <source>
        <dbReference type="ARBA" id="ARBA00022605"/>
    </source>
</evidence>
<dbReference type="Pfam" id="PF00288">
    <property type="entry name" value="GHMP_kinases_N"/>
    <property type="match status" value="1"/>
</dbReference>
<dbReference type="UniPathway" id="UPA00050">
    <property type="reaction ID" value="UER00064"/>
</dbReference>
<reference evidence="16" key="3">
    <citation type="submission" date="2020-02" db="EMBL/GenBank/DDBJ databases">
        <authorList>
            <person name="Sarangi A.N."/>
            <person name="Ghosh S."/>
            <person name="Mukherjee M."/>
            <person name="Tripathy S."/>
        </authorList>
    </citation>
    <scope>NUCLEOTIDE SEQUENCE</scope>
    <source>
        <strain evidence="16">BDU141951</strain>
    </source>
</reference>
<comment type="pathway">
    <text evidence="1 13">Amino-acid biosynthesis; L-threonine biosynthesis; L-threonine from L-aspartate: step 4/5.</text>
</comment>
<evidence type="ECO:0000256" key="9">
    <source>
        <dbReference type="ARBA" id="ARBA00022777"/>
    </source>
</evidence>
<name>A0A0C1VCI8_9CYAN</name>
<evidence type="ECO:0000256" key="2">
    <source>
        <dbReference type="ARBA" id="ARBA00007370"/>
    </source>
</evidence>
<comment type="catalytic activity">
    <reaction evidence="11 13">
        <text>L-homoserine + ATP = O-phospho-L-homoserine + ADP + H(+)</text>
        <dbReference type="Rhea" id="RHEA:13985"/>
        <dbReference type="ChEBI" id="CHEBI:15378"/>
        <dbReference type="ChEBI" id="CHEBI:30616"/>
        <dbReference type="ChEBI" id="CHEBI:57476"/>
        <dbReference type="ChEBI" id="CHEBI:57590"/>
        <dbReference type="ChEBI" id="CHEBI:456216"/>
        <dbReference type="EC" id="2.7.1.39"/>
    </reaction>
</comment>
<dbReference type="PIRSF" id="PIRSF000676">
    <property type="entry name" value="Homoser_kin"/>
    <property type="match status" value="1"/>
</dbReference>
<evidence type="ECO:0000256" key="3">
    <source>
        <dbReference type="ARBA" id="ARBA00012078"/>
    </source>
</evidence>
<dbReference type="InterPro" id="IPR006203">
    <property type="entry name" value="GHMP_knse_ATP-bd_CS"/>
</dbReference>
<dbReference type="PRINTS" id="PR00958">
    <property type="entry name" value="HOMSERKINASE"/>
</dbReference>
<keyword evidence="9 13" id="KW-0418">Kinase</keyword>
<dbReference type="GO" id="GO:0005737">
    <property type="term" value="C:cytoplasm"/>
    <property type="evidence" value="ECO:0007669"/>
    <property type="project" value="UniProtKB-SubCell"/>
</dbReference>
<dbReference type="PANTHER" id="PTHR20861">
    <property type="entry name" value="HOMOSERINE/4-DIPHOSPHOCYTIDYL-2-C-METHYL-D-ERYTHRITOL KINASE"/>
    <property type="match status" value="1"/>
</dbReference>
<keyword evidence="6 13" id="KW-0808">Transferase</keyword>
<dbReference type="NCBIfam" id="TIGR00191">
    <property type="entry name" value="thrB"/>
    <property type="match status" value="1"/>
</dbReference>
<dbReference type="Pfam" id="PF08544">
    <property type="entry name" value="GHMP_kinases_C"/>
    <property type="match status" value="1"/>
</dbReference>
<comment type="caution">
    <text evidence="16">The sequence shown here is derived from an EMBL/GenBank/DDBJ whole genome shotgun (WGS) entry which is preliminary data.</text>
</comment>
<evidence type="ECO:0000256" key="1">
    <source>
        <dbReference type="ARBA" id="ARBA00005015"/>
    </source>
</evidence>
<dbReference type="EMBL" id="JTHE02000003">
    <property type="protein sequence ID" value="NEV68454.1"/>
    <property type="molecule type" value="Genomic_DNA"/>
</dbReference>
<dbReference type="NCBIfam" id="NF002288">
    <property type="entry name" value="PRK01212.1-4"/>
    <property type="match status" value="1"/>
</dbReference>
<feature type="domain" description="GHMP kinase N-terminal" evidence="14">
    <location>
        <begin position="62"/>
        <end position="144"/>
    </location>
</feature>
<sequence length="308" mass="31767">MSGAFRVAVPATTANIGPGFDCLGAALTRYNHFTFASLPTAETLQITVQGLDSDRVTTDASNLAYVAFQKFFHKIGQPVPALSLEIELDVPLARGMGSSSTAIVGGILGANAMAGEPLDAQALADFATEIEGHPDNVVPALLGGCRLTTVDDAGTATVCEVPWHPDIIPILVVPAFEVSTAQARAVLPTAYSRADAVYTMGHLGLLIQALATGNGDWLRTAIGDRIHEPYRKSLIPGYDAVTQAARDAGAYGVTISGAGPTLLALGSADRAAAIAQAMAQAWQQTGIEIVDATPLAIDTTGSTVTAIN</sequence>
<evidence type="ECO:0000259" key="15">
    <source>
        <dbReference type="Pfam" id="PF08544"/>
    </source>
</evidence>
<dbReference type="Gene3D" id="3.30.230.10">
    <property type="match status" value="1"/>
</dbReference>
<evidence type="ECO:0000256" key="4">
    <source>
        <dbReference type="ARBA" id="ARBA00017858"/>
    </source>
</evidence>